<dbReference type="Proteomes" id="UP000326198">
    <property type="component" value="Unassembled WGS sequence"/>
</dbReference>
<accession>A0A5N7BAS2</accession>
<sequence>MSYDDLHQIYTIKGRLLAYRRLCKAKAVACSLLCLLWSTGMSYSRFLYSLEIWPSP</sequence>
<gene>
    <name evidence="2" type="ORF">BDV26DRAFT_182967</name>
</gene>
<keyword evidence="3" id="KW-1185">Reference proteome</keyword>
<feature type="transmembrane region" description="Helical" evidence="1">
    <location>
        <begin position="27"/>
        <end position="48"/>
    </location>
</feature>
<reference evidence="2 3" key="1">
    <citation type="submission" date="2019-04" db="EMBL/GenBank/DDBJ databases">
        <title>Friends and foes A comparative genomics studyof 23 Aspergillus species from section Flavi.</title>
        <authorList>
            <consortium name="DOE Joint Genome Institute"/>
            <person name="Kjaerbolling I."/>
            <person name="Vesth T."/>
            <person name="Frisvad J.C."/>
            <person name="Nybo J.L."/>
            <person name="Theobald S."/>
            <person name="Kildgaard S."/>
            <person name="Isbrandt T."/>
            <person name="Kuo A."/>
            <person name="Sato A."/>
            <person name="Lyhne E.K."/>
            <person name="Kogle M.E."/>
            <person name="Wiebenga A."/>
            <person name="Kun R.S."/>
            <person name="Lubbers R.J."/>
            <person name="Makela M.R."/>
            <person name="Barry K."/>
            <person name="Chovatia M."/>
            <person name="Clum A."/>
            <person name="Daum C."/>
            <person name="Haridas S."/>
            <person name="He G."/>
            <person name="LaButti K."/>
            <person name="Lipzen A."/>
            <person name="Mondo S."/>
            <person name="Riley R."/>
            <person name="Salamov A."/>
            <person name="Simmons B.A."/>
            <person name="Magnuson J.K."/>
            <person name="Henrissat B."/>
            <person name="Mortensen U.H."/>
            <person name="Larsen T.O."/>
            <person name="Devries R.P."/>
            <person name="Grigoriev I.V."/>
            <person name="Machida M."/>
            <person name="Baker S.E."/>
            <person name="Andersen M.R."/>
        </authorList>
    </citation>
    <scope>NUCLEOTIDE SEQUENCE [LARGE SCALE GENOMIC DNA]</scope>
    <source>
        <strain evidence="2 3">IBT 29228</strain>
    </source>
</reference>
<keyword evidence="1" id="KW-1133">Transmembrane helix</keyword>
<keyword evidence="1" id="KW-0812">Transmembrane</keyword>
<keyword evidence="1" id="KW-0472">Membrane</keyword>
<protein>
    <submittedName>
        <fullName evidence="2">Uncharacterized protein</fullName>
    </submittedName>
</protein>
<organism evidence="2 3">
    <name type="scientific">Aspergillus bertholletiae</name>
    <dbReference type="NCBI Taxonomy" id="1226010"/>
    <lineage>
        <taxon>Eukaryota</taxon>
        <taxon>Fungi</taxon>
        <taxon>Dikarya</taxon>
        <taxon>Ascomycota</taxon>
        <taxon>Pezizomycotina</taxon>
        <taxon>Eurotiomycetes</taxon>
        <taxon>Eurotiomycetidae</taxon>
        <taxon>Eurotiales</taxon>
        <taxon>Aspergillaceae</taxon>
        <taxon>Aspergillus</taxon>
        <taxon>Aspergillus subgen. Circumdati</taxon>
    </lineage>
</organism>
<name>A0A5N7BAS2_9EURO</name>
<dbReference type="AlphaFoldDB" id="A0A5N7BAS2"/>
<proteinExistence type="predicted"/>
<dbReference type="EMBL" id="ML736203">
    <property type="protein sequence ID" value="KAE8378767.1"/>
    <property type="molecule type" value="Genomic_DNA"/>
</dbReference>
<evidence type="ECO:0000313" key="2">
    <source>
        <dbReference type="EMBL" id="KAE8378767.1"/>
    </source>
</evidence>
<evidence type="ECO:0000256" key="1">
    <source>
        <dbReference type="SAM" id="Phobius"/>
    </source>
</evidence>
<evidence type="ECO:0000313" key="3">
    <source>
        <dbReference type="Proteomes" id="UP000326198"/>
    </source>
</evidence>